<reference evidence="2 3" key="1">
    <citation type="submission" date="2020-05" db="EMBL/GenBank/DDBJ databases">
        <title>Aquincola sp. isolate from soil.</title>
        <authorList>
            <person name="Han J."/>
            <person name="Kim D.-U."/>
        </authorList>
    </citation>
    <scope>NUCLEOTIDE SEQUENCE [LARGE SCALE GENOMIC DNA]</scope>
    <source>
        <strain evidence="2 3">S2</strain>
    </source>
</reference>
<evidence type="ECO:0000313" key="3">
    <source>
        <dbReference type="Proteomes" id="UP000737171"/>
    </source>
</evidence>
<feature type="domain" description="PD-(D/E)XK endonuclease-like" evidence="1">
    <location>
        <begin position="610"/>
        <end position="863"/>
    </location>
</feature>
<dbReference type="Proteomes" id="UP000737171">
    <property type="component" value="Unassembled WGS sequence"/>
</dbReference>
<sequence length="876" mass="93904">MTAIDEIRLPTALTPERLWADLPALVHGWLAQRRLAARDAVLLLPYADLLPPARQAFARQGGWQPRIETPRTLAEALAPPPHRDEGGPSGDAALDRLLVAAMLQQLPGIADWRRRDPKAHARAVDEVAAAALALARAAAQRAPTERDGWWARARAALAMQVDDAAPLNGALARLALEWAAQSAAPASDVLFTLRPAAWIVLQAGGADPLVQALVDEATSRATALLRLQADPSSEAPFDDIHAAGLQAWHAADAEDEAVAAAAAVIDAVHLRAGPVALVAEDRALVRRIRALLERAGLPLADESGWMLSTTRPAAQVMALLGAVHPRASADDWLDAIKAESGPGEGGLVDALEAHWRRGPATTPATPPTPRLQRALDAWAARQQRWQGLSGARRQPLAAWLQALRDTLGSAPGGPARWAGDAAARAVWQALRLDRLSVRADVDRTPLTLDEFSAWVDAALCDASYIPAIAREGAPVVVTPLARALLRPFAAVIVPGADESRLGTAAPGPALLNDALLRSLGIDDHAARAERQTMRFVQLLRHPKLLLVRRRADDDEALGPSRWWRRLQLAQQRQGAPRLDEQAAPLESRSLQPAPVAAPAALAASALPSAVSASAVEALRTCPYRFFARSVLRLSELEELADDPGKRDYGSLLHAALQRFHDERAAGAAPPDAAARLVELAEEAARELGVDGPALLPFRAGLDAFAARYLRWLAVREAAGWSYEGGEVEVIAAPADLPALKLRGRIDRIDRHASGAQQLLDYKTGSQRSLKDKLADPFEDTQLAFYAAQMLSQGADPERLRASYLALDERDAIGELEHRDVAASAHALLTGLADEWARLGAGAPMKALGEGMACEFCEARGLCRRDHWWSDGEEGAP</sequence>
<dbReference type="Gene3D" id="3.90.320.10">
    <property type="match status" value="1"/>
</dbReference>
<dbReference type="EMBL" id="JABRWJ010000007">
    <property type="protein sequence ID" value="NRF69941.1"/>
    <property type="molecule type" value="Genomic_DNA"/>
</dbReference>
<keyword evidence="3" id="KW-1185">Reference proteome</keyword>
<proteinExistence type="predicted"/>
<dbReference type="InterPro" id="IPR027417">
    <property type="entry name" value="P-loop_NTPase"/>
</dbReference>
<name>A0ABX2EN21_9BURK</name>
<evidence type="ECO:0000313" key="2">
    <source>
        <dbReference type="EMBL" id="NRF69941.1"/>
    </source>
</evidence>
<dbReference type="RefSeq" id="WP_173127846.1">
    <property type="nucleotide sequence ID" value="NZ_JABRWJ010000007.1"/>
</dbReference>
<evidence type="ECO:0000259" key="1">
    <source>
        <dbReference type="Pfam" id="PF12705"/>
    </source>
</evidence>
<accession>A0ABX2EN21</accession>
<dbReference type="Pfam" id="PF12705">
    <property type="entry name" value="PDDEXK_1"/>
    <property type="match status" value="1"/>
</dbReference>
<comment type="caution">
    <text evidence="2">The sequence shown here is derived from an EMBL/GenBank/DDBJ whole genome shotgun (WGS) entry which is preliminary data.</text>
</comment>
<dbReference type="SUPFAM" id="SSF52540">
    <property type="entry name" value="P-loop containing nucleoside triphosphate hydrolases"/>
    <property type="match status" value="1"/>
</dbReference>
<gene>
    <name evidence="2" type="ORF">HLB44_23325</name>
</gene>
<protein>
    <submittedName>
        <fullName evidence="2">PD-(D/E)XK nuclease family protein</fullName>
    </submittedName>
</protein>
<dbReference type="InterPro" id="IPR011604">
    <property type="entry name" value="PDDEXK-like_dom_sf"/>
</dbReference>
<dbReference type="InterPro" id="IPR038726">
    <property type="entry name" value="PDDEXK_AddAB-type"/>
</dbReference>
<organism evidence="2 3">
    <name type="scientific">Pseudaquabacterium terrae</name>
    <dbReference type="NCBI Taxonomy" id="2732868"/>
    <lineage>
        <taxon>Bacteria</taxon>
        <taxon>Pseudomonadati</taxon>
        <taxon>Pseudomonadota</taxon>
        <taxon>Betaproteobacteria</taxon>
        <taxon>Burkholderiales</taxon>
        <taxon>Sphaerotilaceae</taxon>
        <taxon>Pseudaquabacterium</taxon>
    </lineage>
</organism>